<keyword evidence="1" id="KW-0732">Signal</keyword>
<organism evidence="3 4">
    <name type="scientific">Teichococcus vastitatis</name>
    <dbReference type="NCBI Taxonomy" id="2307076"/>
    <lineage>
        <taxon>Bacteria</taxon>
        <taxon>Pseudomonadati</taxon>
        <taxon>Pseudomonadota</taxon>
        <taxon>Alphaproteobacteria</taxon>
        <taxon>Acetobacterales</taxon>
        <taxon>Roseomonadaceae</taxon>
        <taxon>Roseomonas</taxon>
    </lineage>
</organism>
<dbReference type="EMBL" id="JALBUU010000028">
    <property type="protein sequence ID" value="MCI0755217.1"/>
    <property type="molecule type" value="Genomic_DNA"/>
</dbReference>
<dbReference type="SUPFAM" id="SSF50346">
    <property type="entry name" value="PRC-barrel domain"/>
    <property type="match status" value="1"/>
</dbReference>
<feature type="domain" description="PRC-barrel" evidence="2">
    <location>
        <begin position="43"/>
        <end position="107"/>
    </location>
</feature>
<dbReference type="Pfam" id="PF05239">
    <property type="entry name" value="PRC"/>
    <property type="match status" value="1"/>
</dbReference>
<protein>
    <submittedName>
        <fullName evidence="3">PRC-barrel domain-containing protein</fullName>
    </submittedName>
</protein>
<reference evidence="3 4" key="1">
    <citation type="submission" date="2022-03" db="EMBL/GenBank/DDBJ databases">
        <title>Complete genome analysis of Roseomonas KG 17.1 : a prolific producer of plant growth promoters.</title>
        <authorList>
            <person name="Saadouli I."/>
            <person name="Najjari A."/>
            <person name="Mosbah A."/>
            <person name="Ouzari H.I."/>
        </authorList>
    </citation>
    <scope>NUCLEOTIDE SEQUENCE [LARGE SCALE GENOMIC DNA]</scope>
    <source>
        <strain evidence="3 4">KG17-1</strain>
    </source>
</reference>
<dbReference type="InterPro" id="IPR011033">
    <property type="entry name" value="PRC_barrel-like_sf"/>
</dbReference>
<dbReference type="Proteomes" id="UP001201985">
    <property type="component" value="Unassembled WGS sequence"/>
</dbReference>
<evidence type="ECO:0000313" key="3">
    <source>
        <dbReference type="EMBL" id="MCI0755217.1"/>
    </source>
</evidence>
<dbReference type="Gene3D" id="2.30.30.240">
    <property type="entry name" value="PRC-barrel domain"/>
    <property type="match status" value="1"/>
</dbReference>
<evidence type="ECO:0000259" key="2">
    <source>
        <dbReference type="Pfam" id="PF05239"/>
    </source>
</evidence>
<dbReference type="RefSeq" id="WP_120008737.1">
    <property type="nucleotide sequence ID" value="NZ_JALBUU010000028.1"/>
</dbReference>
<dbReference type="InterPro" id="IPR027275">
    <property type="entry name" value="PRC-brl_dom"/>
</dbReference>
<feature type="signal peptide" evidence="1">
    <location>
        <begin position="1"/>
        <end position="24"/>
    </location>
</feature>
<keyword evidence="4" id="KW-1185">Reference proteome</keyword>
<feature type="chain" id="PRO_5046073586" evidence="1">
    <location>
        <begin position="25"/>
        <end position="125"/>
    </location>
</feature>
<name>A0ABS9W7E3_9PROT</name>
<evidence type="ECO:0000256" key="1">
    <source>
        <dbReference type="SAM" id="SignalP"/>
    </source>
</evidence>
<evidence type="ECO:0000313" key="4">
    <source>
        <dbReference type="Proteomes" id="UP001201985"/>
    </source>
</evidence>
<sequence length="125" mass="13518">MKLRPILAAGLALSLGLAALPATAQAPAAQPTQIEAGQTRAKMLLDRDVYSSDDVEIGEVEDLILNAQQQVVLAVIEIESRLGFTEKYVAVPLAQLTPSASNNDRVTLAMTRDQVRDLPGFRYQD</sequence>
<accession>A0ABS9W7E3</accession>
<comment type="caution">
    <text evidence="3">The sequence shown here is derived from an EMBL/GenBank/DDBJ whole genome shotgun (WGS) entry which is preliminary data.</text>
</comment>
<gene>
    <name evidence="3" type="ORF">MON41_15975</name>
</gene>
<proteinExistence type="predicted"/>